<dbReference type="RefSeq" id="XP_060282683.1">
    <property type="nucleotide sequence ID" value="XM_060431553.1"/>
</dbReference>
<dbReference type="InterPro" id="IPR008266">
    <property type="entry name" value="Tyr_kinase_AS"/>
</dbReference>
<dbReference type="AlphaFoldDB" id="A0AAJ0FMT5"/>
<gene>
    <name evidence="4" type="ORF">QBC33DRAFT_588611</name>
</gene>
<comment type="catalytic activity">
    <reaction evidence="3">
        <text>L-seryl-[protein] + ATP = O-phospho-L-seryl-[protein] + ADP + H(+)</text>
        <dbReference type="Rhea" id="RHEA:17989"/>
        <dbReference type="Rhea" id="RHEA-COMP:9863"/>
        <dbReference type="Rhea" id="RHEA-COMP:11604"/>
        <dbReference type="ChEBI" id="CHEBI:15378"/>
        <dbReference type="ChEBI" id="CHEBI:29999"/>
        <dbReference type="ChEBI" id="CHEBI:30616"/>
        <dbReference type="ChEBI" id="CHEBI:83421"/>
        <dbReference type="ChEBI" id="CHEBI:456216"/>
        <dbReference type="EC" id="2.7.11.1"/>
    </reaction>
</comment>
<sequence length="403" mass="46520">MIEDAWRYFAPGGALMPGGPSTWHILDWDQRRIIAYYGRKHIDALGPDVYAIHLSPNGNLISVSTNPEDDETFSVHHPSLEEVQRPGWVQTVSRSELREQERLSPNVDLMSYVPFEGAEPRKVVFKKYYFLVQFFERRWDEMNLWMRLCPHPNIVQFDRLVVDKLDNDLVVVGFTSLYIPGGTIAENKSRVFKLEWLKQLTAVVDDMNLKHGIMHQDIAARNLLVDPKTDAILLFDFNYSARIGGVEYSKTRDDVKGVIFTLYEIITGDEHFRDIPHEEQSTEEIEALDEWVKHPGVSLDHPVAEYRSVLNHWVKQRREGGQITSYTEALEYIDWPAPEGPPSQGYTYKDEEGNSVTIPFPSWANSRRSRREIGRTFLNWQRPLQTKIRDGTCVLATGEVLDS</sequence>
<dbReference type="PROSITE" id="PS00109">
    <property type="entry name" value="PROTEIN_KINASE_TYR"/>
    <property type="match status" value="1"/>
</dbReference>
<keyword evidence="4" id="KW-0808">Transferase</keyword>
<evidence type="ECO:0000256" key="3">
    <source>
        <dbReference type="ARBA" id="ARBA00048679"/>
    </source>
</evidence>
<keyword evidence="5" id="KW-1185">Reference proteome</keyword>
<dbReference type="EC" id="2.7.11.1" evidence="1"/>
<evidence type="ECO:0000256" key="1">
    <source>
        <dbReference type="ARBA" id="ARBA00012513"/>
    </source>
</evidence>
<reference evidence="4" key="1">
    <citation type="submission" date="2023-06" db="EMBL/GenBank/DDBJ databases">
        <title>Genome-scale phylogeny and comparative genomics of the fungal order Sordariales.</title>
        <authorList>
            <consortium name="Lawrence Berkeley National Laboratory"/>
            <person name="Hensen N."/>
            <person name="Bonometti L."/>
            <person name="Westerberg I."/>
            <person name="Brannstrom I.O."/>
            <person name="Guillou S."/>
            <person name="Cros-Aarteil S."/>
            <person name="Calhoun S."/>
            <person name="Haridas S."/>
            <person name="Kuo A."/>
            <person name="Mondo S."/>
            <person name="Pangilinan J."/>
            <person name="Riley R."/>
            <person name="Labutti K."/>
            <person name="Andreopoulos B."/>
            <person name="Lipzen A."/>
            <person name="Chen C."/>
            <person name="Yanf M."/>
            <person name="Daum C."/>
            <person name="Ng V."/>
            <person name="Clum A."/>
            <person name="Steindorff A."/>
            <person name="Ohm R."/>
            <person name="Martin F."/>
            <person name="Silar P."/>
            <person name="Natvig D."/>
            <person name="Lalanne C."/>
            <person name="Gautier V."/>
            <person name="Ament-Velasquez S.L."/>
            <person name="Kruys A."/>
            <person name="Hutchinson M.I."/>
            <person name="Powell A.J."/>
            <person name="Barry K."/>
            <person name="Miller A.N."/>
            <person name="Grigoriev I.V."/>
            <person name="Debuchy R."/>
            <person name="Gladieux P."/>
            <person name="Thoren M.H."/>
            <person name="Johannesson H."/>
        </authorList>
    </citation>
    <scope>NUCLEOTIDE SEQUENCE</scope>
    <source>
        <strain evidence="4">8032-3</strain>
    </source>
</reference>
<proteinExistence type="predicted"/>
<comment type="caution">
    <text evidence="4">The sequence shown here is derived from an EMBL/GenBank/DDBJ whole genome shotgun (WGS) entry which is preliminary data.</text>
</comment>
<dbReference type="EMBL" id="MU839011">
    <property type="protein sequence ID" value="KAK1766470.1"/>
    <property type="molecule type" value="Genomic_DNA"/>
</dbReference>
<name>A0AAJ0FMT5_9PEZI</name>
<dbReference type="Proteomes" id="UP001244011">
    <property type="component" value="Unassembled WGS sequence"/>
</dbReference>
<dbReference type="InterPro" id="IPR011009">
    <property type="entry name" value="Kinase-like_dom_sf"/>
</dbReference>
<organism evidence="4 5">
    <name type="scientific">Phialemonium atrogriseum</name>
    <dbReference type="NCBI Taxonomy" id="1093897"/>
    <lineage>
        <taxon>Eukaryota</taxon>
        <taxon>Fungi</taxon>
        <taxon>Dikarya</taxon>
        <taxon>Ascomycota</taxon>
        <taxon>Pezizomycotina</taxon>
        <taxon>Sordariomycetes</taxon>
        <taxon>Sordariomycetidae</taxon>
        <taxon>Cephalothecales</taxon>
        <taxon>Cephalothecaceae</taxon>
        <taxon>Phialemonium</taxon>
    </lineage>
</organism>
<evidence type="ECO:0000256" key="2">
    <source>
        <dbReference type="ARBA" id="ARBA00047899"/>
    </source>
</evidence>
<accession>A0AAJ0FMT5</accession>
<keyword evidence="4" id="KW-0418">Kinase</keyword>
<comment type="catalytic activity">
    <reaction evidence="2">
        <text>L-threonyl-[protein] + ATP = O-phospho-L-threonyl-[protein] + ADP + H(+)</text>
        <dbReference type="Rhea" id="RHEA:46608"/>
        <dbReference type="Rhea" id="RHEA-COMP:11060"/>
        <dbReference type="Rhea" id="RHEA-COMP:11605"/>
        <dbReference type="ChEBI" id="CHEBI:15378"/>
        <dbReference type="ChEBI" id="CHEBI:30013"/>
        <dbReference type="ChEBI" id="CHEBI:30616"/>
        <dbReference type="ChEBI" id="CHEBI:61977"/>
        <dbReference type="ChEBI" id="CHEBI:456216"/>
        <dbReference type="EC" id="2.7.11.1"/>
    </reaction>
</comment>
<dbReference type="GO" id="GO:0004674">
    <property type="term" value="F:protein serine/threonine kinase activity"/>
    <property type="evidence" value="ECO:0007669"/>
    <property type="project" value="UniProtKB-EC"/>
</dbReference>
<dbReference type="Gene3D" id="1.10.510.10">
    <property type="entry name" value="Transferase(Phosphotransferase) domain 1"/>
    <property type="match status" value="1"/>
</dbReference>
<dbReference type="SUPFAM" id="SSF56112">
    <property type="entry name" value="Protein kinase-like (PK-like)"/>
    <property type="match status" value="1"/>
</dbReference>
<evidence type="ECO:0000313" key="4">
    <source>
        <dbReference type="EMBL" id="KAK1766470.1"/>
    </source>
</evidence>
<evidence type="ECO:0000313" key="5">
    <source>
        <dbReference type="Proteomes" id="UP001244011"/>
    </source>
</evidence>
<dbReference type="GeneID" id="85314740"/>
<protein>
    <recommendedName>
        <fullName evidence="1">non-specific serine/threonine protein kinase</fullName>
        <ecNumber evidence="1">2.7.11.1</ecNumber>
    </recommendedName>
</protein>